<dbReference type="GO" id="GO:0005524">
    <property type="term" value="F:ATP binding"/>
    <property type="evidence" value="ECO:0007669"/>
    <property type="project" value="UniProtKB-KW"/>
</dbReference>
<comment type="catalytic activity">
    <reaction evidence="7">
        <text>ATP + H2O = ADP + phosphate + H(+)</text>
        <dbReference type="Rhea" id="RHEA:13065"/>
        <dbReference type="ChEBI" id="CHEBI:15377"/>
        <dbReference type="ChEBI" id="CHEBI:15378"/>
        <dbReference type="ChEBI" id="CHEBI:30616"/>
        <dbReference type="ChEBI" id="CHEBI:43474"/>
        <dbReference type="ChEBI" id="CHEBI:456216"/>
        <dbReference type="EC" id="5.6.2.3"/>
    </reaction>
</comment>
<evidence type="ECO:0000259" key="8">
    <source>
        <dbReference type="PROSITE" id="PS51193"/>
    </source>
</evidence>
<dbReference type="SMART" id="SM00491">
    <property type="entry name" value="HELICc2"/>
    <property type="match status" value="1"/>
</dbReference>
<dbReference type="Proteomes" id="UP000045545">
    <property type="component" value="Unassembled WGS sequence"/>
</dbReference>
<evidence type="ECO:0000256" key="7">
    <source>
        <dbReference type="ARBA" id="ARBA00048954"/>
    </source>
</evidence>
<keyword evidence="3" id="KW-0378">Hydrolase</keyword>
<dbReference type="Pfam" id="PF13307">
    <property type="entry name" value="Helicase_C_2"/>
    <property type="match status" value="1"/>
</dbReference>
<name>A0A0E4G8U1_9FIRM</name>
<reference evidence="9 10" key="1">
    <citation type="submission" date="2015-03" db="EMBL/GenBank/DDBJ databases">
        <authorList>
            <person name="Murphy D."/>
        </authorList>
    </citation>
    <scope>NUCLEOTIDE SEQUENCE [LARGE SCALE GENOMIC DNA]</scope>
    <source>
        <strain evidence="9 10">OL-4</strain>
    </source>
</reference>
<dbReference type="AlphaFoldDB" id="A0A0E4G8U1"/>
<keyword evidence="4" id="KW-0067">ATP-binding</keyword>
<evidence type="ECO:0000256" key="6">
    <source>
        <dbReference type="ARBA" id="ARBA00044969"/>
    </source>
</evidence>
<dbReference type="GO" id="GO:0003676">
    <property type="term" value="F:nucleic acid binding"/>
    <property type="evidence" value="ECO:0007669"/>
    <property type="project" value="InterPro"/>
</dbReference>
<dbReference type="PANTHER" id="PTHR11472:SF34">
    <property type="entry name" value="REGULATOR OF TELOMERE ELONGATION HELICASE 1"/>
    <property type="match status" value="1"/>
</dbReference>
<keyword evidence="9" id="KW-0347">Helicase</keyword>
<feature type="domain" description="Helicase ATP-binding" evidence="8">
    <location>
        <begin position="15"/>
        <end position="288"/>
    </location>
</feature>
<dbReference type="Pfam" id="PF00270">
    <property type="entry name" value="DEAD"/>
    <property type="match status" value="1"/>
</dbReference>
<dbReference type="InterPro" id="IPR014001">
    <property type="entry name" value="Helicase_ATP-bd"/>
</dbReference>
<sequence>MLDKQITLYLGPQGKMKQELAGFTFRQEQLKIAQGIGNAFTEETFVVAEAGTGVGKTFAYLIPAVLWASQRGEKVVVSTRTKALQQQIMEHDLPDLAKIMDGPIKYAEARGRENYLCWNKYMTILAGKKRLSEPEQDFIQAVLYWAESTRTGDRQELALSGEKMKFWPVLAADRNNCLKDKCRYHDKCFRLKMIRNLDKADIIVVNHALLLSDTLVDNTILPTYENLIIDEAHTFIKESFDSLSFRFGLNETHHYLGILHEKIKKGSRGYLIHLKSQYTHLSALITEASQFTDRAAALSEEFFRKLGQTAVYGDQYSYQHVITLRDQEKNAFTEAVDTYVDWQYNINLLLERLRSIEAKLDGAEEPEIAAIINSLQEISDAAYLIMEENLTRDDAICWIEFERGKAAAVCSSPIYTGNTLGEKLYDRLKTLVMVSATMTVDNSFENFISRCGLKTYQQQGRLSTLLESSPFDFDQQAALYVVKDMPDPGSDLINLEMAEVLKELLVSVGGRTMVLFTARKQMEEVAEILRPYLMENNLQLLVQNQDGEFGALMEGFTGDERSILMGLETFWEGIDLKGDLLKCLVIVKLPFRSPSDPYCTAWDKYYQLQKKSGFQYFMLPDAAIRLKQGVGRLIRSEQDRGAVVILDPRLLNKKYGQILCNSLPIKKMAAVPARDLPEHIKVWL</sequence>
<dbReference type="InterPro" id="IPR011545">
    <property type="entry name" value="DEAD/DEAH_box_helicase_dom"/>
</dbReference>
<dbReference type="RefSeq" id="WP_046494629.1">
    <property type="nucleotide sequence ID" value="NZ_CGIH01000002.1"/>
</dbReference>
<dbReference type="InterPro" id="IPR045028">
    <property type="entry name" value="DinG/Rad3-like"/>
</dbReference>
<evidence type="ECO:0000256" key="2">
    <source>
        <dbReference type="ARBA" id="ARBA00022741"/>
    </source>
</evidence>
<evidence type="ECO:0000256" key="1">
    <source>
        <dbReference type="ARBA" id="ARBA00001966"/>
    </source>
</evidence>
<comment type="similarity">
    <text evidence="5">Belongs to the helicase family. DinG subfamily.</text>
</comment>
<dbReference type="Gene3D" id="3.40.50.300">
    <property type="entry name" value="P-loop containing nucleotide triphosphate hydrolases"/>
    <property type="match status" value="2"/>
</dbReference>
<evidence type="ECO:0000313" key="10">
    <source>
        <dbReference type="Proteomes" id="UP000045545"/>
    </source>
</evidence>
<dbReference type="EC" id="5.6.2.3" evidence="6"/>
<dbReference type="InterPro" id="IPR014013">
    <property type="entry name" value="Helic_SF1/SF2_ATP-bd_DinG/Rad3"/>
</dbReference>
<evidence type="ECO:0000313" key="9">
    <source>
        <dbReference type="EMBL" id="CFW97518.1"/>
    </source>
</evidence>
<organism evidence="9 10">
    <name type="scientific">Syntrophomonas zehnderi OL-4</name>
    <dbReference type="NCBI Taxonomy" id="690567"/>
    <lineage>
        <taxon>Bacteria</taxon>
        <taxon>Bacillati</taxon>
        <taxon>Bacillota</taxon>
        <taxon>Clostridia</taxon>
        <taxon>Eubacteriales</taxon>
        <taxon>Syntrophomonadaceae</taxon>
        <taxon>Syntrophomonas</taxon>
    </lineage>
</organism>
<proteinExistence type="inferred from homology"/>
<dbReference type="SUPFAM" id="SSF52540">
    <property type="entry name" value="P-loop containing nucleoside triphosphate hydrolases"/>
    <property type="match status" value="1"/>
</dbReference>
<evidence type="ECO:0000256" key="5">
    <source>
        <dbReference type="ARBA" id="ARBA00038058"/>
    </source>
</evidence>
<accession>A0A0E4G8U1</accession>
<comment type="cofactor">
    <cofactor evidence="1">
        <name>[4Fe-4S] cluster</name>
        <dbReference type="ChEBI" id="CHEBI:49883"/>
    </cofactor>
</comment>
<dbReference type="STRING" id="690567.89"/>
<evidence type="ECO:0000256" key="3">
    <source>
        <dbReference type="ARBA" id="ARBA00022801"/>
    </source>
</evidence>
<gene>
    <name evidence="9" type="ORF">89</name>
</gene>
<keyword evidence="2" id="KW-0547">Nucleotide-binding</keyword>
<dbReference type="GO" id="GO:0016818">
    <property type="term" value="F:hydrolase activity, acting on acid anhydrides, in phosphorus-containing anhydrides"/>
    <property type="evidence" value="ECO:0007669"/>
    <property type="project" value="InterPro"/>
</dbReference>
<dbReference type="InterPro" id="IPR027417">
    <property type="entry name" value="P-loop_NTPase"/>
</dbReference>
<dbReference type="PANTHER" id="PTHR11472">
    <property type="entry name" value="DNA REPAIR DEAD HELICASE RAD3/XP-D SUBFAMILY MEMBER"/>
    <property type="match status" value="1"/>
</dbReference>
<dbReference type="SMART" id="SM00487">
    <property type="entry name" value="DEXDc"/>
    <property type="match status" value="1"/>
</dbReference>
<dbReference type="GO" id="GO:0006139">
    <property type="term" value="P:nucleobase-containing compound metabolic process"/>
    <property type="evidence" value="ECO:0007669"/>
    <property type="project" value="InterPro"/>
</dbReference>
<dbReference type="GO" id="GO:0043139">
    <property type="term" value="F:5'-3' DNA helicase activity"/>
    <property type="evidence" value="ECO:0007669"/>
    <property type="project" value="UniProtKB-EC"/>
</dbReference>
<evidence type="ECO:0000256" key="4">
    <source>
        <dbReference type="ARBA" id="ARBA00022840"/>
    </source>
</evidence>
<dbReference type="EMBL" id="CGIH01000002">
    <property type="protein sequence ID" value="CFW97518.1"/>
    <property type="molecule type" value="Genomic_DNA"/>
</dbReference>
<protein>
    <recommendedName>
        <fullName evidence="6">DNA 5'-3' helicase</fullName>
        <ecNumber evidence="6">5.6.2.3</ecNumber>
    </recommendedName>
</protein>
<dbReference type="PROSITE" id="PS51193">
    <property type="entry name" value="HELICASE_ATP_BIND_2"/>
    <property type="match status" value="1"/>
</dbReference>
<dbReference type="InterPro" id="IPR006555">
    <property type="entry name" value="ATP-dep_Helicase_C"/>
</dbReference>
<keyword evidence="10" id="KW-1185">Reference proteome</keyword>
<dbReference type="OrthoDB" id="9803913at2"/>